<dbReference type="WBParaSite" id="SSLN_0001970501-mRNA-1">
    <property type="protein sequence ID" value="SSLN_0001970501-mRNA-1"/>
    <property type="gene ID" value="SSLN_0001970501"/>
</dbReference>
<dbReference type="OrthoDB" id="276744at2759"/>
<dbReference type="Proteomes" id="UP000275846">
    <property type="component" value="Unassembled WGS sequence"/>
</dbReference>
<accession>A0A183TR86</accession>
<evidence type="ECO:0000313" key="1">
    <source>
        <dbReference type="EMBL" id="VDM05370.1"/>
    </source>
</evidence>
<proteinExistence type="predicted"/>
<organism evidence="3">
    <name type="scientific">Schistocephalus solidus</name>
    <name type="common">Tapeworm</name>
    <dbReference type="NCBI Taxonomy" id="70667"/>
    <lineage>
        <taxon>Eukaryota</taxon>
        <taxon>Metazoa</taxon>
        <taxon>Spiralia</taxon>
        <taxon>Lophotrochozoa</taxon>
        <taxon>Platyhelminthes</taxon>
        <taxon>Cestoda</taxon>
        <taxon>Eucestoda</taxon>
        <taxon>Diphyllobothriidea</taxon>
        <taxon>Diphyllobothriidae</taxon>
        <taxon>Schistocephalus</taxon>
    </lineage>
</organism>
<evidence type="ECO:0000313" key="3">
    <source>
        <dbReference type="WBParaSite" id="SSLN_0001970501-mRNA-1"/>
    </source>
</evidence>
<evidence type="ECO:0000313" key="2">
    <source>
        <dbReference type="Proteomes" id="UP000275846"/>
    </source>
</evidence>
<reference evidence="3" key="1">
    <citation type="submission" date="2016-06" db="UniProtKB">
        <authorList>
            <consortium name="WormBaseParasite"/>
        </authorList>
    </citation>
    <scope>IDENTIFICATION</scope>
</reference>
<gene>
    <name evidence="1" type="ORF">SSLN_LOCUS18984</name>
</gene>
<name>A0A183TR86_SCHSO</name>
<reference evidence="1 2" key="2">
    <citation type="submission" date="2018-11" db="EMBL/GenBank/DDBJ databases">
        <authorList>
            <consortium name="Pathogen Informatics"/>
        </authorList>
    </citation>
    <scope>NUCLEOTIDE SEQUENCE [LARGE SCALE GENOMIC DNA]</scope>
    <source>
        <strain evidence="1 2">NST_G2</strain>
    </source>
</reference>
<sequence>MVESLSHLPYATRLAELDLFPLNFRQLRGELIQTFRIVRGRDWAADFADFIEVAETEHLQGHLFQLQRKLVHTDVRWYAFS</sequence>
<protein>
    <submittedName>
        <fullName evidence="3">SAM-dependent methyltransferase</fullName>
    </submittedName>
</protein>
<dbReference type="EMBL" id="UYSU01045878">
    <property type="protein sequence ID" value="VDM05370.1"/>
    <property type="molecule type" value="Genomic_DNA"/>
</dbReference>
<dbReference type="AlphaFoldDB" id="A0A183TR86"/>
<keyword evidence="2" id="KW-1185">Reference proteome</keyword>